<reference evidence="2 3" key="1">
    <citation type="journal article" date="2022" name="Allergy">
        <title>Genome assembly and annotation of Periplaneta americana reveal a comprehensive cockroach allergen profile.</title>
        <authorList>
            <person name="Wang L."/>
            <person name="Xiong Q."/>
            <person name="Saelim N."/>
            <person name="Wang L."/>
            <person name="Nong W."/>
            <person name="Wan A.T."/>
            <person name="Shi M."/>
            <person name="Liu X."/>
            <person name="Cao Q."/>
            <person name="Hui J.H.L."/>
            <person name="Sookrung N."/>
            <person name="Leung T.F."/>
            <person name="Tungtrongchitr A."/>
            <person name="Tsui S.K.W."/>
        </authorList>
    </citation>
    <scope>NUCLEOTIDE SEQUENCE [LARGE SCALE GENOMIC DNA]</scope>
    <source>
        <strain evidence="2">PWHHKU_190912</strain>
    </source>
</reference>
<accession>A0ABQ8SES3</accession>
<feature type="region of interest" description="Disordered" evidence="1">
    <location>
        <begin position="154"/>
        <end position="186"/>
    </location>
</feature>
<dbReference type="EMBL" id="JAJSOF020000029">
    <property type="protein sequence ID" value="KAJ4432364.1"/>
    <property type="molecule type" value="Genomic_DNA"/>
</dbReference>
<protein>
    <recommendedName>
        <fullName evidence="4">GIY-YIG domain-containing protein</fullName>
    </recommendedName>
</protein>
<name>A0ABQ8SES3_PERAM</name>
<comment type="caution">
    <text evidence="2">The sequence shown here is derived from an EMBL/GenBank/DDBJ whole genome shotgun (WGS) entry which is preliminary data.</text>
</comment>
<dbReference type="Proteomes" id="UP001148838">
    <property type="component" value="Unassembled WGS sequence"/>
</dbReference>
<proteinExistence type="predicted"/>
<evidence type="ECO:0000313" key="3">
    <source>
        <dbReference type="Proteomes" id="UP001148838"/>
    </source>
</evidence>
<evidence type="ECO:0008006" key="4">
    <source>
        <dbReference type="Google" id="ProtNLM"/>
    </source>
</evidence>
<feature type="region of interest" description="Disordered" evidence="1">
    <location>
        <begin position="74"/>
        <end position="110"/>
    </location>
</feature>
<evidence type="ECO:0000313" key="2">
    <source>
        <dbReference type="EMBL" id="KAJ4432364.1"/>
    </source>
</evidence>
<dbReference type="CDD" id="cd10442">
    <property type="entry name" value="GIY-YIG_PLEs"/>
    <property type="match status" value="1"/>
</dbReference>
<organism evidence="2 3">
    <name type="scientific">Periplaneta americana</name>
    <name type="common">American cockroach</name>
    <name type="synonym">Blatta americana</name>
    <dbReference type="NCBI Taxonomy" id="6978"/>
    <lineage>
        <taxon>Eukaryota</taxon>
        <taxon>Metazoa</taxon>
        <taxon>Ecdysozoa</taxon>
        <taxon>Arthropoda</taxon>
        <taxon>Hexapoda</taxon>
        <taxon>Insecta</taxon>
        <taxon>Pterygota</taxon>
        <taxon>Neoptera</taxon>
        <taxon>Polyneoptera</taxon>
        <taxon>Dictyoptera</taxon>
        <taxon>Blattodea</taxon>
        <taxon>Blattoidea</taxon>
        <taxon>Blattidae</taxon>
        <taxon>Blattinae</taxon>
        <taxon>Periplaneta</taxon>
    </lineage>
</organism>
<gene>
    <name evidence="2" type="ORF">ANN_20983</name>
</gene>
<sequence>MDAREVGYDDRHWINLAQDRDQWRAYVVVITENVQNVHLLLEHRPHIDVSLTCVHDPKLQEYCVCPQNMPQFDSEGIPNQTPETNKPMILNGPTSRNREGSDQNQSDSLMAADGDCHHLCKLMAQVRHRWSINDVIGGIRNTVARVAFGNPTLTGSHPASAPDRARFRPQSPDSQALPISAWKTRTTSKTSPQSILLVQMIDEMRGRWRVRLGPQKGLFGQEKTKGMAYIPFYGPISGKIGRLLRKHGLKTIHKPPTKIQNLLRPVKDDLGLRTPGVYRIPCECGKCYIGQTGRTIMERCKEHQRSIRLYYPDKSAVAQHSLETGHKIDFGATTILDKTSGYWDLVIKEAIEIQLDGNNFNRDGGLQLSTA</sequence>
<keyword evidence="3" id="KW-1185">Reference proteome</keyword>
<evidence type="ECO:0000256" key="1">
    <source>
        <dbReference type="SAM" id="MobiDB-lite"/>
    </source>
</evidence>